<gene>
    <name evidence="9" type="ORF">JZ786_18870</name>
</gene>
<dbReference type="PROSITE" id="PS50928">
    <property type="entry name" value="ABC_TM1"/>
    <property type="match status" value="1"/>
</dbReference>
<feature type="transmembrane region" description="Helical" evidence="7">
    <location>
        <begin position="231"/>
        <end position="253"/>
    </location>
</feature>
<evidence type="ECO:0000313" key="9">
    <source>
        <dbReference type="EMBL" id="QSO49987.1"/>
    </source>
</evidence>
<evidence type="ECO:0000313" key="10">
    <source>
        <dbReference type="Proteomes" id="UP000663505"/>
    </source>
</evidence>
<proteinExistence type="inferred from homology"/>
<dbReference type="PANTHER" id="PTHR43744">
    <property type="entry name" value="ABC TRANSPORTER PERMEASE PROTEIN MG189-RELATED-RELATED"/>
    <property type="match status" value="1"/>
</dbReference>
<keyword evidence="2 7" id="KW-0813">Transport</keyword>
<dbReference type="InterPro" id="IPR000515">
    <property type="entry name" value="MetI-like"/>
</dbReference>
<feature type="transmembrane region" description="Helical" evidence="7">
    <location>
        <begin position="127"/>
        <end position="147"/>
    </location>
</feature>
<dbReference type="AlphaFoldDB" id="A0A9X7W3U5"/>
<dbReference type="InterPro" id="IPR035906">
    <property type="entry name" value="MetI-like_sf"/>
</dbReference>
<feature type="transmembrane region" description="Helical" evidence="7">
    <location>
        <begin position="66"/>
        <end position="90"/>
    </location>
</feature>
<keyword evidence="4 7" id="KW-0812">Transmembrane</keyword>
<keyword evidence="5 7" id="KW-1133">Transmembrane helix</keyword>
<evidence type="ECO:0000256" key="1">
    <source>
        <dbReference type="ARBA" id="ARBA00004651"/>
    </source>
</evidence>
<organism evidence="9 10">
    <name type="scientific">Alicyclobacillus mengziensis</name>
    <dbReference type="NCBI Taxonomy" id="2931921"/>
    <lineage>
        <taxon>Bacteria</taxon>
        <taxon>Bacillati</taxon>
        <taxon>Bacillota</taxon>
        <taxon>Bacilli</taxon>
        <taxon>Bacillales</taxon>
        <taxon>Alicyclobacillaceae</taxon>
        <taxon>Alicyclobacillus</taxon>
    </lineage>
</organism>
<feature type="transmembrane region" description="Helical" evidence="7">
    <location>
        <begin position="97"/>
        <end position="121"/>
    </location>
</feature>
<evidence type="ECO:0000259" key="8">
    <source>
        <dbReference type="PROSITE" id="PS50928"/>
    </source>
</evidence>
<dbReference type="Pfam" id="PF00528">
    <property type="entry name" value="BPD_transp_1"/>
    <property type="match status" value="1"/>
</dbReference>
<comment type="subcellular location">
    <subcellularLocation>
        <location evidence="1 7">Cell membrane</location>
        <topology evidence="1 7">Multi-pass membrane protein</topology>
    </subcellularLocation>
</comment>
<dbReference type="GO" id="GO:0055085">
    <property type="term" value="P:transmembrane transport"/>
    <property type="evidence" value="ECO:0007669"/>
    <property type="project" value="InterPro"/>
</dbReference>
<keyword evidence="10" id="KW-1185">Reference proteome</keyword>
<evidence type="ECO:0000256" key="2">
    <source>
        <dbReference type="ARBA" id="ARBA00022448"/>
    </source>
</evidence>
<name>A0A9X7W3U5_9BACL</name>
<accession>A0A9X7W3U5</accession>
<protein>
    <submittedName>
        <fullName evidence="9">Carbohydrate ABC transporter permease</fullName>
    </submittedName>
</protein>
<dbReference type="CDD" id="cd06261">
    <property type="entry name" value="TM_PBP2"/>
    <property type="match status" value="1"/>
</dbReference>
<dbReference type="Proteomes" id="UP000663505">
    <property type="component" value="Chromosome"/>
</dbReference>
<evidence type="ECO:0000256" key="5">
    <source>
        <dbReference type="ARBA" id="ARBA00022989"/>
    </source>
</evidence>
<dbReference type="SUPFAM" id="SSF161098">
    <property type="entry name" value="MetI-like"/>
    <property type="match status" value="1"/>
</dbReference>
<evidence type="ECO:0000256" key="3">
    <source>
        <dbReference type="ARBA" id="ARBA00022475"/>
    </source>
</evidence>
<dbReference type="PANTHER" id="PTHR43744:SF13">
    <property type="entry name" value="SN-GLYCEROL-3-PHOSPHATE TRANSPORT INTEGRAL MEMBRANE PROTEIN ABC TRANSPORTER UGPE-RELATED"/>
    <property type="match status" value="1"/>
</dbReference>
<dbReference type="Gene3D" id="1.10.3720.10">
    <property type="entry name" value="MetI-like"/>
    <property type="match status" value="1"/>
</dbReference>
<sequence>MAGHILLILASLLVLLPVYWMAVSALEPNADILSSTIHWFPHHFQPGNFSAALHAQPFGRFFFNSFLMSSLIVLVQVITSSLAAYALVFIPMRRKRSWFFSILLAMMIPMQATFIPVYLILSSVHLINTYIGLVVPFAGSAFGIFLLRQGFVSIPKDLVQAARIDGASEWRILASIVLPNAKPMIITLVLLNFVFHYNDLFWPLISTNTTNMRVVPVALSYFLSQEAGQTLQWNLLMAADLVTILPVLALFLIGQRYMVKGIMGSAIKG</sequence>
<evidence type="ECO:0000256" key="7">
    <source>
        <dbReference type="RuleBase" id="RU363032"/>
    </source>
</evidence>
<feature type="domain" description="ABC transmembrane type-1" evidence="8">
    <location>
        <begin position="62"/>
        <end position="254"/>
    </location>
</feature>
<comment type="similarity">
    <text evidence="7">Belongs to the binding-protein-dependent transport system permease family.</text>
</comment>
<keyword evidence="6 7" id="KW-0472">Membrane</keyword>
<dbReference type="GO" id="GO:0005886">
    <property type="term" value="C:plasma membrane"/>
    <property type="evidence" value="ECO:0007669"/>
    <property type="project" value="UniProtKB-SubCell"/>
</dbReference>
<keyword evidence="3" id="KW-1003">Cell membrane</keyword>
<evidence type="ECO:0000256" key="4">
    <source>
        <dbReference type="ARBA" id="ARBA00022692"/>
    </source>
</evidence>
<feature type="transmembrane region" description="Helical" evidence="7">
    <location>
        <begin position="172"/>
        <end position="195"/>
    </location>
</feature>
<reference evidence="9 10" key="1">
    <citation type="submission" date="2021-02" db="EMBL/GenBank/DDBJ databases">
        <title>Alicyclobacillus curvatus sp. nov. and Alicyclobacillus mengziensis sp. nov., two acidophilic bacteria isolated from acid mine drainage.</title>
        <authorList>
            <person name="Huang Y."/>
        </authorList>
    </citation>
    <scope>NUCLEOTIDE SEQUENCE [LARGE SCALE GENOMIC DNA]</scope>
    <source>
        <strain evidence="9 10">S30H14</strain>
    </source>
</reference>
<dbReference type="EMBL" id="CP071182">
    <property type="protein sequence ID" value="QSO49987.1"/>
    <property type="molecule type" value="Genomic_DNA"/>
</dbReference>
<dbReference type="KEGG" id="afx:JZ786_18870"/>
<evidence type="ECO:0000256" key="6">
    <source>
        <dbReference type="ARBA" id="ARBA00023136"/>
    </source>
</evidence>